<dbReference type="SUPFAM" id="SSF51556">
    <property type="entry name" value="Metallo-dependent hydrolases"/>
    <property type="match status" value="1"/>
</dbReference>
<keyword evidence="2" id="KW-0812">Transmembrane</keyword>
<keyword evidence="5" id="KW-1185">Reference proteome</keyword>
<proteinExistence type="predicted"/>
<comment type="caution">
    <text evidence="4">The sequence shown here is derived from an EMBL/GenBank/DDBJ whole genome shotgun (WGS) entry which is preliminary data.</text>
</comment>
<reference evidence="4" key="1">
    <citation type="submission" date="2020-03" db="EMBL/GenBank/DDBJ databases">
        <title>Draft Genome Sequence of Cylindrodendrum hubeiense.</title>
        <authorList>
            <person name="Buettner E."/>
            <person name="Kellner H."/>
        </authorList>
    </citation>
    <scope>NUCLEOTIDE SEQUENCE</scope>
    <source>
        <strain evidence="4">IHI 201604</strain>
    </source>
</reference>
<feature type="region of interest" description="Disordered" evidence="1">
    <location>
        <begin position="1"/>
        <end position="24"/>
    </location>
</feature>
<dbReference type="Proteomes" id="UP000722485">
    <property type="component" value="Unassembled WGS sequence"/>
</dbReference>
<dbReference type="PANTHER" id="PTHR43135:SF3">
    <property type="entry name" value="ALPHA-D-RIBOSE 1-METHYLPHOSPHONATE 5-TRIPHOSPHATE DIPHOSPHATASE"/>
    <property type="match status" value="1"/>
</dbReference>
<organism evidence="4 5">
    <name type="scientific">Cylindrodendrum hubeiense</name>
    <dbReference type="NCBI Taxonomy" id="595255"/>
    <lineage>
        <taxon>Eukaryota</taxon>
        <taxon>Fungi</taxon>
        <taxon>Dikarya</taxon>
        <taxon>Ascomycota</taxon>
        <taxon>Pezizomycotina</taxon>
        <taxon>Sordariomycetes</taxon>
        <taxon>Hypocreomycetidae</taxon>
        <taxon>Hypocreales</taxon>
        <taxon>Nectriaceae</taxon>
        <taxon>Cylindrodendrum</taxon>
    </lineage>
</organism>
<protein>
    <recommendedName>
        <fullName evidence="3">Amidohydrolase-related domain-containing protein</fullName>
    </recommendedName>
</protein>
<evidence type="ECO:0000256" key="1">
    <source>
        <dbReference type="SAM" id="MobiDB-lite"/>
    </source>
</evidence>
<dbReference type="Gene3D" id="3.20.20.140">
    <property type="entry name" value="Metal-dependent hydrolases"/>
    <property type="match status" value="2"/>
</dbReference>
<dbReference type="InterPro" id="IPR006680">
    <property type="entry name" value="Amidohydro-rel"/>
</dbReference>
<dbReference type="AlphaFoldDB" id="A0A9P5HKU0"/>
<dbReference type="GO" id="GO:0016810">
    <property type="term" value="F:hydrolase activity, acting on carbon-nitrogen (but not peptide) bonds"/>
    <property type="evidence" value="ECO:0007669"/>
    <property type="project" value="InterPro"/>
</dbReference>
<sequence>MATKSGILSLEPPPYSDAQPSTRRSLRRRRRLVGTLLLIFVAGFTTLIHLDAIGDFVARSAPTTQDAFSKGLDKCYETRNRIGQNDRSPSKDRQNLRWNAITGQQSLIVIKNATLFDGEYTLEGAFDIAFESGIIRSVTPTTANEEAIDGAHVINAYGRFVTPGLVDMHSHHLLLPFPGLSAASDISERPLMGPITPFVRALDAFKPYDPAIKIIASGGVTSSLILPGSANIVGGEAYVVKNLPVPGEDGEPVVEELLLDHGLPETSRQRYLKMACGENPKNIYHNSRLGLAWLLREHLEQAQELRERQDAWCQAAFDIEGASFSKARRVSNFLDAQGKRPDELKLETSLALLRGELNINVHCYEPEDFESMLSVLHEFGVHPQAFHHALEAWQVPEFLKRLEENITIATFAENGLFKAEAYDANLRGGKILNDHGLPVAFKSDHTGEGNFAKYLAYQAAVAHSFGLPEDKSLQSVTSIPARSIQQGHRIGYARAGYDADLVIWDDHPLQVGATPTKVFIDGRDVLGAVTNSIESKINNLEAVGVQKAPAVRPTIAEELKGHICASTQNPRSNIVFTGIQKVLIDTPLVSTEDVEDYVLVVEDGQITCLGGESACLSEGIAGGFMKIALEQGYITPGLVAFGNKLGIQSIPSEGSTGDGKTGSAGDALNEEKRVHFAKYGVHLHGRAFTRARIGGITKAVTAPLFGGGIIQGVSVGLRLGENATILDGGIWKDDVALHLAVGQSAKGDDTPTVSSGIERLRQLLQAGQIAKTESDSVYAQAANGSLPLVVEAYNELILVKRDFPSINLIIYGGHGAPFIAKPLADAGIPVILTGNRGGPTSWEKKNALVGPPQTEPPAKILLEAGVLLGLAVASDSKVHGLAQEGRWAGKYAGLSDKQAIALVSTNIDAILGTSTTLDAHQGVSGQHYKGDFVVWEGDPLRGEGSVVLAIQDDGKIADCWPDTEDAVL</sequence>
<evidence type="ECO:0000313" key="5">
    <source>
        <dbReference type="Proteomes" id="UP000722485"/>
    </source>
</evidence>
<accession>A0A9P5HKU0</accession>
<dbReference type="EMBL" id="JAANBB010000012">
    <property type="protein sequence ID" value="KAF7556433.1"/>
    <property type="molecule type" value="Genomic_DNA"/>
</dbReference>
<feature type="domain" description="Amidohydrolase-related" evidence="3">
    <location>
        <begin position="430"/>
        <end position="523"/>
    </location>
</feature>
<gene>
    <name evidence="4" type="ORF">G7Z17_g1401</name>
</gene>
<dbReference type="SUPFAM" id="SSF51338">
    <property type="entry name" value="Composite domain of metallo-dependent hydrolases"/>
    <property type="match status" value="1"/>
</dbReference>
<dbReference type="InterPro" id="IPR011059">
    <property type="entry name" value="Metal-dep_hydrolase_composite"/>
</dbReference>
<feature type="transmembrane region" description="Helical" evidence="2">
    <location>
        <begin position="32"/>
        <end position="50"/>
    </location>
</feature>
<evidence type="ECO:0000259" key="3">
    <source>
        <dbReference type="Pfam" id="PF01979"/>
    </source>
</evidence>
<keyword evidence="2" id="KW-0472">Membrane</keyword>
<dbReference type="OrthoDB" id="10258955at2759"/>
<dbReference type="Gene3D" id="2.30.40.10">
    <property type="entry name" value="Urease, subunit C, domain 1"/>
    <property type="match status" value="1"/>
</dbReference>
<dbReference type="InterPro" id="IPR032466">
    <property type="entry name" value="Metal_Hydrolase"/>
</dbReference>
<name>A0A9P5HKU0_9HYPO</name>
<dbReference type="InterPro" id="IPR051781">
    <property type="entry name" value="Metallo-dep_Hydrolase"/>
</dbReference>
<evidence type="ECO:0000256" key="2">
    <source>
        <dbReference type="SAM" id="Phobius"/>
    </source>
</evidence>
<evidence type="ECO:0000313" key="4">
    <source>
        <dbReference type="EMBL" id="KAF7556433.1"/>
    </source>
</evidence>
<dbReference type="PANTHER" id="PTHR43135">
    <property type="entry name" value="ALPHA-D-RIBOSE 1-METHYLPHOSPHONATE 5-TRIPHOSPHATE DIPHOSPHATASE"/>
    <property type="match status" value="1"/>
</dbReference>
<dbReference type="Pfam" id="PF01979">
    <property type="entry name" value="Amidohydro_1"/>
    <property type="match status" value="1"/>
</dbReference>
<keyword evidence="2" id="KW-1133">Transmembrane helix</keyword>